<dbReference type="InterPro" id="IPR013154">
    <property type="entry name" value="ADH-like_N"/>
</dbReference>
<dbReference type="SUPFAM" id="SSF50129">
    <property type="entry name" value="GroES-like"/>
    <property type="match status" value="1"/>
</dbReference>
<dbReference type="InterPro" id="IPR011032">
    <property type="entry name" value="GroES-like_sf"/>
</dbReference>
<evidence type="ECO:0000313" key="3">
    <source>
        <dbReference type="EMBL" id="PMD73809.1"/>
    </source>
</evidence>
<dbReference type="RefSeq" id="WP_102194920.1">
    <property type="nucleotide sequence ID" value="NZ_NIPR01000001.1"/>
</dbReference>
<dbReference type="InterPro" id="IPR036291">
    <property type="entry name" value="NAD(P)-bd_dom_sf"/>
</dbReference>
<dbReference type="SMART" id="SM00829">
    <property type="entry name" value="PKS_ER"/>
    <property type="match status" value="1"/>
</dbReference>
<dbReference type="OrthoDB" id="9792162at2"/>
<protein>
    <submittedName>
        <fullName evidence="3">Dehydrogenase</fullName>
    </submittedName>
</protein>
<gene>
    <name evidence="3" type="ORF">CBP76_00245</name>
</gene>
<dbReference type="InterPro" id="IPR051603">
    <property type="entry name" value="Zinc-ADH_QOR/CCCR"/>
</dbReference>
<comment type="caution">
    <text evidence="3">The sequence shown here is derived from an EMBL/GenBank/DDBJ whole genome shotgun (WGS) entry which is preliminary data.</text>
</comment>
<evidence type="ECO:0000259" key="2">
    <source>
        <dbReference type="SMART" id="SM00829"/>
    </source>
</evidence>
<dbReference type="Pfam" id="PF08240">
    <property type="entry name" value="ADH_N"/>
    <property type="match status" value="1"/>
</dbReference>
<dbReference type="Pfam" id="PF00107">
    <property type="entry name" value="ADH_zinc_N"/>
    <property type="match status" value="1"/>
</dbReference>
<keyword evidence="1" id="KW-0521">NADP</keyword>
<dbReference type="InterPro" id="IPR020843">
    <property type="entry name" value="ER"/>
</dbReference>
<evidence type="ECO:0000256" key="1">
    <source>
        <dbReference type="ARBA" id="ARBA00022857"/>
    </source>
</evidence>
<dbReference type="PANTHER" id="PTHR44154:SF1">
    <property type="entry name" value="QUINONE OXIDOREDUCTASE"/>
    <property type="match status" value="1"/>
</dbReference>
<dbReference type="Gene3D" id="3.90.180.10">
    <property type="entry name" value="Medium-chain alcohol dehydrogenases, catalytic domain"/>
    <property type="match status" value="1"/>
</dbReference>
<dbReference type="SUPFAM" id="SSF51735">
    <property type="entry name" value="NAD(P)-binding Rossmann-fold domains"/>
    <property type="match status" value="1"/>
</dbReference>
<dbReference type="AlphaFoldDB" id="A0A2N7AXI8"/>
<reference evidence="3 4" key="1">
    <citation type="submission" date="2017-05" db="EMBL/GenBank/DDBJ databases">
        <title>Lactobacillus nurukis nov., sp. nov., isolated from nuruk.</title>
        <authorList>
            <person name="Kim S.-J."/>
        </authorList>
    </citation>
    <scope>NUCLEOTIDE SEQUENCE [LARGE SCALE GENOMIC DNA]</scope>
    <source>
        <strain evidence="3 4">SYF10-1a</strain>
    </source>
</reference>
<dbReference type="GO" id="GO:0016491">
    <property type="term" value="F:oxidoreductase activity"/>
    <property type="evidence" value="ECO:0007669"/>
    <property type="project" value="InterPro"/>
</dbReference>
<feature type="domain" description="Enoyl reductase (ER)" evidence="2">
    <location>
        <begin position="10"/>
        <end position="317"/>
    </location>
</feature>
<organism evidence="3 4">
    <name type="scientific">Companilactobacillus nuruki</name>
    <dbReference type="NCBI Taxonomy" id="1993540"/>
    <lineage>
        <taxon>Bacteria</taxon>
        <taxon>Bacillati</taxon>
        <taxon>Bacillota</taxon>
        <taxon>Bacilli</taxon>
        <taxon>Lactobacillales</taxon>
        <taxon>Lactobacillaceae</taxon>
        <taxon>Companilactobacillus</taxon>
    </lineage>
</organism>
<dbReference type="Gene3D" id="3.40.50.720">
    <property type="entry name" value="NAD(P)-binding Rossmann-like Domain"/>
    <property type="match status" value="1"/>
</dbReference>
<proteinExistence type="predicted"/>
<keyword evidence="4" id="KW-1185">Reference proteome</keyword>
<dbReference type="PANTHER" id="PTHR44154">
    <property type="entry name" value="QUINONE OXIDOREDUCTASE"/>
    <property type="match status" value="1"/>
</dbReference>
<dbReference type="EMBL" id="NIPR01000001">
    <property type="protein sequence ID" value="PMD73809.1"/>
    <property type="molecule type" value="Genomic_DNA"/>
</dbReference>
<evidence type="ECO:0000313" key="4">
    <source>
        <dbReference type="Proteomes" id="UP000235649"/>
    </source>
</evidence>
<accession>A0A2N7AXI8</accession>
<dbReference type="InterPro" id="IPR013149">
    <property type="entry name" value="ADH-like_C"/>
</dbReference>
<name>A0A2N7AXI8_9LACO</name>
<sequence length="321" mass="35316">MRAAYINQIGDVDEIKIGNIAKPEILDDDILVKVSAVSVNFVDTFVRSGSFKTELEFPFVIGRDAVGIVSSMGKNVKDFQIGDLVWTNSMGYDGRSGVTSEFASIPKDRLFVLPKDVDPIKAVAAVHSSATAAILLRDILKVQKGYKILVEGAAGHVGRKLISLAKSMGLKVSTTSNSKDFTELQRLGIENLYDYCKPITSIPDKFDYIIDTSGKVHLQDNLNNLNLGGQIGLITSPKNGRFSFNVRKMYMQDQSIKGFVISHATIEQLRNAAELLNRNFAMGKLLDDEIKSMPMEQAAQAHKILVDGQSGNKKIVLMMDR</sequence>
<dbReference type="Proteomes" id="UP000235649">
    <property type="component" value="Unassembled WGS sequence"/>
</dbReference>